<dbReference type="Pfam" id="PF00106">
    <property type="entry name" value="adh_short"/>
    <property type="match status" value="1"/>
</dbReference>
<dbReference type="InterPro" id="IPR036291">
    <property type="entry name" value="NAD(P)-bd_dom_sf"/>
</dbReference>
<dbReference type="RefSeq" id="WP_149610865.1">
    <property type="nucleotide sequence ID" value="NZ_VTUX01000003.1"/>
</dbReference>
<evidence type="ECO:0000256" key="2">
    <source>
        <dbReference type="ARBA" id="ARBA00023002"/>
    </source>
</evidence>
<dbReference type="PANTHER" id="PTHR44196">
    <property type="entry name" value="DEHYDROGENASE/REDUCTASE SDR FAMILY MEMBER 7B"/>
    <property type="match status" value="1"/>
</dbReference>
<sequence length="265" mass="28128">MNREIALITGASSGIGEALAAEFAADGFDLVLVARTEAKLQHLARLLEAEHGIKVRVEPTDLSRKGAASRLARSLQQAGVSITALVNNAGVLEHGRFIDIPTTRHQQLVDLNISGLTGMLSAFVPLMVAHGSGRVLNVASIAAFQALPSLATYAATKAFVLSLTESLSEELKGTGVTVTALCPGVTDTNMMSQARAKSDQLNIPDFMIGDAADVARAGYQACKQGDVICVPGRLNQVSTFTTRNTPRWLLRKVTGLVGRYTTRDE</sequence>
<dbReference type="Gene3D" id="3.40.50.720">
    <property type="entry name" value="NAD(P)-binding Rossmann-like Domain"/>
    <property type="match status" value="1"/>
</dbReference>
<dbReference type="PIRSF" id="PIRSF000126">
    <property type="entry name" value="11-beta-HSD1"/>
    <property type="match status" value="1"/>
</dbReference>
<accession>A0A5B0WZU6</accession>
<dbReference type="Proteomes" id="UP000323708">
    <property type="component" value="Unassembled WGS sequence"/>
</dbReference>
<dbReference type="SUPFAM" id="SSF51735">
    <property type="entry name" value="NAD(P)-binding Rossmann-fold domains"/>
    <property type="match status" value="1"/>
</dbReference>
<dbReference type="GO" id="GO:0016491">
    <property type="term" value="F:oxidoreductase activity"/>
    <property type="evidence" value="ECO:0007669"/>
    <property type="project" value="UniProtKB-KW"/>
</dbReference>
<name>A0A5B0WZU6_9GAMM</name>
<dbReference type="PRINTS" id="PR00081">
    <property type="entry name" value="GDHRDH"/>
</dbReference>
<proteinExistence type="inferred from homology"/>
<dbReference type="PROSITE" id="PS00061">
    <property type="entry name" value="ADH_SHORT"/>
    <property type="match status" value="1"/>
</dbReference>
<dbReference type="PANTHER" id="PTHR44196:SF2">
    <property type="entry name" value="SHORT-CHAIN DEHYDROGENASE-RELATED"/>
    <property type="match status" value="1"/>
</dbReference>
<dbReference type="InterPro" id="IPR002347">
    <property type="entry name" value="SDR_fam"/>
</dbReference>
<dbReference type="CDD" id="cd05233">
    <property type="entry name" value="SDR_c"/>
    <property type="match status" value="1"/>
</dbReference>
<organism evidence="4 5">
    <name type="scientific">Pseudohalioglobus sediminis</name>
    <dbReference type="NCBI Taxonomy" id="2606449"/>
    <lineage>
        <taxon>Bacteria</taxon>
        <taxon>Pseudomonadati</taxon>
        <taxon>Pseudomonadota</taxon>
        <taxon>Gammaproteobacteria</taxon>
        <taxon>Cellvibrionales</taxon>
        <taxon>Halieaceae</taxon>
        <taxon>Pseudohalioglobus</taxon>
    </lineage>
</organism>
<evidence type="ECO:0000313" key="5">
    <source>
        <dbReference type="Proteomes" id="UP000323708"/>
    </source>
</evidence>
<evidence type="ECO:0000313" key="4">
    <source>
        <dbReference type="EMBL" id="KAA1192582.1"/>
    </source>
</evidence>
<comment type="caution">
    <text evidence="4">The sequence shown here is derived from an EMBL/GenBank/DDBJ whole genome shotgun (WGS) entry which is preliminary data.</text>
</comment>
<dbReference type="EMBL" id="VTUX01000003">
    <property type="protein sequence ID" value="KAA1192582.1"/>
    <property type="molecule type" value="Genomic_DNA"/>
</dbReference>
<dbReference type="GO" id="GO:0016020">
    <property type="term" value="C:membrane"/>
    <property type="evidence" value="ECO:0007669"/>
    <property type="project" value="TreeGrafter"/>
</dbReference>
<comment type="similarity">
    <text evidence="1 3">Belongs to the short-chain dehydrogenases/reductases (SDR) family.</text>
</comment>
<reference evidence="4 5" key="1">
    <citation type="submission" date="2019-09" db="EMBL/GenBank/DDBJ databases">
        <authorList>
            <person name="Chen X.-Y."/>
        </authorList>
    </citation>
    <scope>NUCLEOTIDE SEQUENCE [LARGE SCALE GENOMIC DNA]</scope>
    <source>
        <strain evidence="4 5">NY5</strain>
    </source>
</reference>
<dbReference type="InterPro" id="IPR020904">
    <property type="entry name" value="Sc_DH/Rdtase_CS"/>
</dbReference>
<keyword evidence="5" id="KW-1185">Reference proteome</keyword>
<gene>
    <name evidence="4" type="ORF">F0M18_07900</name>
</gene>
<dbReference type="AlphaFoldDB" id="A0A5B0WZU6"/>
<evidence type="ECO:0000256" key="1">
    <source>
        <dbReference type="ARBA" id="ARBA00006484"/>
    </source>
</evidence>
<evidence type="ECO:0000256" key="3">
    <source>
        <dbReference type="RuleBase" id="RU000363"/>
    </source>
</evidence>
<dbReference type="PRINTS" id="PR00080">
    <property type="entry name" value="SDRFAMILY"/>
</dbReference>
<keyword evidence="2" id="KW-0560">Oxidoreductase</keyword>
<protein>
    <submittedName>
        <fullName evidence="4">SDR family oxidoreductase</fullName>
    </submittedName>
</protein>